<comment type="caution">
    <text evidence="20">The sequence shown here is derived from an EMBL/GenBank/DDBJ whole genome shotgun (WGS) entry which is preliminary data.</text>
</comment>
<dbReference type="InterPro" id="IPR001264">
    <property type="entry name" value="Glyco_trans_51"/>
</dbReference>
<evidence type="ECO:0000256" key="5">
    <source>
        <dbReference type="ARBA" id="ARBA00022645"/>
    </source>
</evidence>
<dbReference type="SUPFAM" id="SSF53955">
    <property type="entry name" value="Lysozyme-like"/>
    <property type="match status" value="1"/>
</dbReference>
<evidence type="ECO:0000256" key="13">
    <source>
        <dbReference type="ARBA" id="ARBA00023268"/>
    </source>
</evidence>
<dbReference type="InterPro" id="IPR001460">
    <property type="entry name" value="PCN-bd_Tpept"/>
</dbReference>
<evidence type="ECO:0000256" key="8">
    <source>
        <dbReference type="ARBA" id="ARBA00022679"/>
    </source>
</evidence>
<dbReference type="PANTHER" id="PTHR32282:SF11">
    <property type="entry name" value="PENICILLIN-BINDING PROTEIN 1B"/>
    <property type="match status" value="1"/>
</dbReference>
<keyword evidence="8" id="KW-0808">Transferase</keyword>
<reference evidence="20 21" key="1">
    <citation type="journal article" date="2011" name="J. Bacteriol.">
        <title>Draft genome sequence of the anoxygenic filamentous phototrophic bacterium Oscillochloris trichoides subsp. DG-6.</title>
        <authorList>
            <person name="Kuznetsov B.B."/>
            <person name="Ivanovsky R.N."/>
            <person name="Keppen O.I."/>
            <person name="Sukhacheva M.V."/>
            <person name="Bumazhkin B.K."/>
            <person name="Patutina E.O."/>
            <person name="Beletsky A.V."/>
            <person name="Mardanov A.V."/>
            <person name="Baslerov R.V."/>
            <person name="Panteleeva A.N."/>
            <person name="Kolganova T.V."/>
            <person name="Ravin N.V."/>
            <person name="Skryabin K.G."/>
        </authorList>
    </citation>
    <scope>NUCLEOTIDE SEQUENCE [LARGE SCALE GENOMIC DNA]</scope>
    <source>
        <strain evidence="20 21">DG-6</strain>
    </source>
</reference>
<evidence type="ECO:0000256" key="3">
    <source>
        <dbReference type="ARBA" id="ARBA00007739"/>
    </source>
</evidence>
<dbReference type="eggNOG" id="COG0744">
    <property type="taxonomic scope" value="Bacteria"/>
</dbReference>
<dbReference type="Pfam" id="PF00905">
    <property type="entry name" value="Transpeptidase"/>
    <property type="match status" value="1"/>
</dbReference>
<dbReference type="GO" id="GO:0008658">
    <property type="term" value="F:penicillin binding"/>
    <property type="evidence" value="ECO:0007669"/>
    <property type="project" value="InterPro"/>
</dbReference>
<evidence type="ECO:0000256" key="14">
    <source>
        <dbReference type="ARBA" id="ARBA00023316"/>
    </source>
</evidence>
<feature type="domain" description="Penicillin-binding C-terminal" evidence="19">
    <location>
        <begin position="739"/>
        <end position="808"/>
    </location>
</feature>
<dbReference type="GO" id="GO:0071555">
    <property type="term" value="P:cell wall organization"/>
    <property type="evidence" value="ECO:0007669"/>
    <property type="project" value="UniProtKB-KW"/>
</dbReference>
<dbReference type="Gene3D" id="3.40.710.10">
    <property type="entry name" value="DD-peptidase/beta-lactamase superfamily"/>
    <property type="match status" value="1"/>
</dbReference>
<dbReference type="Proteomes" id="UP000054010">
    <property type="component" value="Unassembled WGS sequence"/>
</dbReference>
<keyword evidence="10" id="KW-0133">Cell shape</keyword>
<evidence type="ECO:0000256" key="4">
    <source>
        <dbReference type="ARBA" id="ARBA00022475"/>
    </source>
</evidence>
<dbReference type="GO" id="GO:0009252">
    <property type="term" value="P:peptidoglycan biosynthetic process"/>
    <property type="evidence" value="ECO:0007669"/>
    <property type="project" value="UniProtKB-KW"/>
</dbReference>
<organism evidence="20 21">
    <name type="scientific">Oscillochloris trichoides DG-6</name>
    <dbReference type="NCBI Taxonomy" id="765420"/>
    <lineage>
        <taxon>Bacteria</taxon>
        <taxon>Bacillati</taxon>
        <taxon>Chloroflexota</taxon>
        <taxon>Chloroflexia</taxon>
        <taxon>Chloroflexales</taxon>
        <taxon>Chloroflexineae</taxon>
        <taxon>Oscillochloridaceae</taxon>
        <taxon>Oscillochloris</taxon>
    </lineage>
</organism>
<dbReference type="GO" id="GO:0009002">
    <property type="term" value="F:serine-type D-Ala-D-Ala carboxypeptidase activity"/>
    <property type="evidence" value="ECO:0007669"/>
    <property type="project" value="UniProtKB-EC"/>
</dbReference>
<dbReference type="InterPro" id="IPR050396">
    <property type="entry name" value="Glycosyltr_51/Transpeptidase"/>
</dbReference>
<dbReference type="InterPro" id="IPR036950">
    <property type="entry name" value="PBP_transglycosylase"/>
</dbReference>
<keyword evidence="6" id="KW-0645">Protease</keyword>
<dbReference type="GO" id="GO:0030288">
    <property type="term" value="C:outer membrane-bounded periplasmic space"/>
    <property type="evidence" value="ECO:0007669"/>
    <property type="project" value="TreeGrafter"/>
</dbReference>
<evidence type="ECO:0000313" key="20">
    <source>
        <dbReference type="EMBL" id="EFO79226.1"/>
    </source>
</evidence>
<evidence type="ECO:0000256" key="9">
    <source>
        <dbReference type="ARBA" id="ARBA00022801"/>
    </source>
</evidence>
<evidence type="ECO:0000259" key="18">
    <source>
        <dbReference type="Pfam" id="PF00912"/>
    </source>
</evidence>
<comment type="similarity">
    <text evidence="3">In the N-terminal section; belongs to the glycosyltransferase 51 family.</text>
</comment>
<evidence type="ECO:0000259" key="19">
    <source>
        <dbReference type="Pfam" id="PF06832"/>
    </source>
</evidence>
<protein>
    <submittedName>
        <fullName evidence="20">Uncharacterized protein</fullName>
    </submittedName>
</protein>
<proteinExistence type="inferred from homology"/>
<evidence type="ECO:0000256" key="15">
    <source>
        <dbReference type="ARBA" id="ARBA00034000"/>
    </source>
</evidence>
<evidence type="ECO:0000313" key="21">
    <source>
        <dbReference type="Proteomes" id="UP000054010"/>
    </source>
</evidence>
<keyword evidence="14" id="KW-0961">Cell wall biogenesis/degradation</keyword>
<dbReference type="InterPro" id="IPR009647">
    <property type="entry name" value="PBP_C"/>
</dbReference>
<dbReference type="Gene3D" id="1.10.3810.10">
    <property type="entry name" value="Biosynthetic peptidoglycan transglycosylase-like"/>
    <property type="match status" value="1"/>
</dbReference>
<evidence type="ECO:0000256" key="2">
    <source>
        <dbReference type="ARBA" id="ARBA00007090"/>
    </source>
</evidence>
<dbReference type="SUPFAM" id="SSF56601">
    <property type="entry name" value="beta-lactamase/transpeptidase-like"/>
    <property type="match status" value="1"/>
</dbReference>
<comment type="subcellular location">
    <subcellularLocation>
        <location evidence="1">Cell membrane</location>
    </subcellularLocation>
</comment>
<evidence type="ECO:0000256" key="12">
    <source>
        <dbReference type="ARBA" id="ARBA00023136"/>
    </source>
</evidence>
<evidence type="ECO:0000256" key="16">
    <source>
        <dbReference type="ARBA" id="ARBA00049902"/>
    </source>
</evidence>
<evidence type="ECO:0000256" key="10">
    <source>
        <dbReference type="ARBA" id="ARBA00022960"/>
    </source>
</evidence>
<dbReference type="FunFam" id="1.10.3810.10:FF:000001">
    <property type="entry name" value="Penicillin-binding protein 1A"/>
    <property type="match status" value="1"/>
</dbReference>
<evidence type="ECO:0000256" key="1">
    <source>
        <dbReference type="ARBA" id="ARBA00004236"/>
    </source>
</evidence>
<accession>E1IHV1</accession>
<keyword evidence="5" id="KW-0121">Carboxypeptidase</keyword>
<evidence type="ECO:0000259" key="17">
    <source>
        <dbReference type="Pfam" id="PF00905"/>
    </source>
</evidence>
<dbReference type="Pfam" id="PF00912">
    <property type="entry name" value="Transgly"/>
    <property type="match status" value="1"/>
</dbReference>
<keyword evidence="13" id="KW-0511">Multifunctional enzyme</keyword>
<name>E1IHV1_9CHLR</name>
<dbReference type="EMBL" id="ADVR01000120">
    <property type="protein sequence ID" value="EFO79226.1"/>
    <property type="molecule type" value="Genomic_DNA"/>
</dbReference>
<gene>
    <name evidence="20" type="ORF">OSCT_2889</name>
</gene>
<dbReference type="GO" id="GO:0008360">
    <property type="term" value="P:regulation of cell shape"/>
    <property type="evidence" value="ECO:0007669"/>
    <property type="project" value="UniProtKB-KW"/>
</dbReference>
<keyword evidence="7" id="KW-0328">Glycosyltransferase</keyword>
<keyword evidence="4" id="KW-1003">Cell membrane</keyword>
<feature type="domain" description="Glycosyl transferase family 51" evidence="18">
    <location>
        <begin position="76"/>
        <end position="245"/>
    </location>
</feature>
<keyword evidence="21" id="KW-1185">Reference proteome</keyword>
<comment type="similarity">
    <text evidence="2">In the C-terminal section; belongs to the transpeptidase family.</text>
</comment>
<dbReference type="STRING" id="765420.OSCT_2889"/>
<keyword evidence="11" id="KW-0573">Peptidoglycan synthesis</keyword>
<dbReference type="GO" id="GO:0008955">
    <property type="term" value="F:peptidoglycan glycosyltransferase activity"/>
    <property type="evidence" value="ECO:0007669"/>
    <property type="project" value="UniProtKB-EC"/>
</dbReference>
<dbReference type="InterPro" id="IPR012338">
    <property type="entry name" value="Beta-lactam/transpept-like"/>
</dbReference>
<evidence type="ECO:0000256" key="11">
    <source>
        <dbReference type="ARBA" id="ARBA00022984"/>
    </source>
</evidence>
<comment type="catalytic activity">
    <reaction evidence="15">
        <text>Preferential cleavage: (Ac)2-L-Lys-D-Ala-|-D-Ala. Also transpeptidation of peptidyl-alanyl moieties that are N-acyl substituents of D-alanine.</text>
        <dbReference type="EC" id="3.4.16.4"/>
    </reaction>
</comment>
<sequence>MEGWGMRTWWRKARRWLGRAMGGLVLLVLLVLAFFWFSTPLPDPNQIRLQTSVGNTRILDRAGRLIYAVPDPLTGRQQPVGLSEIPLALQQATIAIEDASFYQNPGLDLRGIGRAAWTNLQQGEVVAGGSTISQQLARTILLAPQDAQRQSLVRKLREAVLALKLNAHFSKPEILAMYLNQVYYGGLSYGVEAAAQRIFGKPVRDLDLAEAALLAGLPQAPGRYDPLVHPDLARVRQAQVLAAMQRVGFIDAATLEQAQAEPLQFHGAAPEMRAPHAVMYVLDLLTAEYGPEVVLRGGLTVTTTLDLALHEEAEAILRRQLAHLNTPQAGGPPHQVQNGAVVVLDPHDGAILALVGSPNFADGAIAGQVNAALALRQPGSAIKPLTYAAALERGWTPASLILDVPTSFTTREGRPYSPENYDATFHGPLSLRTALATSSNVAAVRVLDQIGIPALLDMANRVGLESLGHDSARYGLSLALGSGEVRPLELTAAYSALANGGMRVTPYLILAVEGAPIPSHRPPTPALSPQVAYLITDILADRFARMRAFGAQSALDLDRPAAVKTGTTSDWRDNWTLGYTPDRVVGVWVGNADGRPMRDVSGITGAAPIWNAVMRAAHRGLPIREFVRPEGIVEVRICADSGMLPSPYCPATRLERFVAGTEPQTPDTSHIAVAVDRLLGCRAPAGYPAERTVTQIFWLVPPEAEAWAIEHGFPSPPRRVCQMAGDVLPEQPDPLPTWNSGPALVVPADGAVYQLSSGIPAERQQLLIQAVGDGTKGPLSIVIDGERIADLSAPPYRAFWQLTPGEHTAWVEVAGVRSGEIGFRVIE</sequence>
<evidence type="ECO:0000256" key="6">
    <source>
        <dbReference type="ARBA" id="ARBA00022670"/>
    </source>
</evidence>
<keyword evidence="9" id="KW-0378">Hydrolase</keyword>
<dbReference type="GO" id="GO:0005886">
    <property type="term" value="C:plasma membrane"/>
    <property type="evidence" value="ECO:0007669"/>
    <property type="project" value="UniProtKB-SubCell"/>
</dbReference>
<dbReference type="PANTHER" id="PTHR32282">
    <property type="entry name" value="BINDING PROTEIN TRANSPEPTIDASE, PUTATIVE-RELATED"/>
    <property type="match status" value="1"/>
</dbReference>
<comment type="catalytic activity">
    <reaction evidence="16">
        <text>[GlcNAc-(1-&gt;4)-Mur2Ac(oyl-L-Ala-gamma-D-Glu-L-Lys-D-Ala-D-Ala)](n)-di-trans,octa-cis-undecaprenyl diphosphate + beta-D-GlcNAc-(1-&gt;4)-Mur2Ac(oyl-L-Ala-gamma-D-Glu-L-Lys-D-Ala-D-Ala)-di-trans,octa-cis-undecaprenyl diphosphate = [GlcNAc-(1-&gt;4)-Mur2Ac(oyl-L-Ala-gamma-D-Glu-L-Lys-D-Ala-D-Ala)](n+1)-di-trans,octa-cis-undecaprenyl diphosphate + di-trans,octa-cis-undecaprenyl diphosphate + H(+)</text>
        <dbReference type="Rhea" id="RHEA:23708"/>
        <dbReference type="Rhea" id="RHEA-COMP:9602"/>
        <dbReference type="Rhea" id="RHEA-COMP:9603"/>
        <dbReference type="ChEBI" id="CHEBI:15378"/>
        <dbReference type="ChEBI" id="CHEBI:58405"/>
        <dbReference type="ChEBI" id="CHEBI:60033"/>
        <dbReference type="ChEBI" id="CHEBI:78435"/>
        <dbReference type="EC" id="2.4.99.28"/>
    </reaction>
</comment>
<dbReference type="InterPro" id="IPR023346">
    <property type="entry name" value="Lysozyme-like_dom_sf"/>
</dbReference>
<feature type="domain" description="Penicillin-binding protein transpeptidase" evidence="17">
    <location>
        <begin position="339"/>
        <end position="614"/>
    </location>
</feature>
<dbReference type="AlphaFoldDB" id="E1IHV1"/>
<evidence type="ECO:0000256" key="7">
    <source>
        <dbReference type="ARBA" id="ARBA00022676"/>
    </source>
</evidence>
<keyword evidence="12" id="KW-0472">Membrane</keyword>
<dbReference type="Pfam" id="PF06832">
    <property type="entry name" value="BiPBP_C"/>
    <property type="match status" value="1"/>
</dbReference>
<dbReference type="HOGENOM" id="CLU_006354_2_4_0"/>
<dbReference type="GO" id="GO:0006508">
    <property type="term" value="P:proteolysis"/>
    <property type="evidence" value="ECO:0007669"/>
    <property type="project" value="UniProtKB-KW"/>
</dbReference>